<dbReference type="CDD" id="cd06286">
    <property type="entry name" value="PBP1_CcpB-like"/>
    <property type="match status" value="1"/>
</dbReference>
<dbReference type="RefSeq" id="WP_068163617.1">
    <property type="nucleotide sequence ID" value="NZ_JXJX01000010.1"/>
</dbReference>
<dbReference type="SMART" id="SM00354">
    <property type="entry name" value="HTH_LACI"/>
    <property type="match status" value="1"/>
</dbReference>
<evidence type="ECO:0000259" key="4">
    <source>
        <dbReference type="PROSITE" id="PS50932"/>
    </source>
</evidence>
<reference evidence="5 6" key="1">
    <citation type="submission" date="2014-12" db="EMBL/GenBank/DDBJ databases">
        <title>Draft genome sequences of 10 type strains of Lactococcus.</title>
        <authorList>
            <person name="Sun Z."/>
            <person name="Zhong Z."/>
            <person name="Liu W."/>
            <person name="Zhang W."/>
            <person name="Zhang H."/>
        </authorList>
    </citation>
    <scope>NUCLEOTIDE SEQUENCE [LARGE SCALE GENOMIC DNA]</scope>
    <source>
        <strain evidence="5 6">DSM 20686</strain>
    </source>
</reference>
<dbReference type="PRINTS" id="PR00036">
    <property type="entry name" value="HTHLACI"/>
</dbReference>
<evidence type="ECO:0000256" key="3">
    <source>
        <dbReference type="ARBA" id="ARBA00023163"/>
    </source>
</evidence>
<dbReference type="PROSITE" id="PS00356">
    <property type="entry name" value="HTH_LACI_1"/>
    <property type="match status" value="1"/>
</dbReference>
<dbReference type="GO" id="GO:0000976">
    <property type="term" value="F:transcription cis-regulatory region binding"/>
    <property type="evidence" value="ECO:0007669"/>
    <property type="project" value="TreeGrafter"/>
</dbReference>
<proteinExistence type="predicted"/>
<evidence type="ECO:0000313" key="6">
    <source>
        <dbReference type="Proteomes" id="UP000242246"/>
    </source>
</evidence>
<sequence length="330" mass="36145">MATISDVAKLAGVGKTTVSRVLNDHPYVSDMNREKVEAAMAELNYVPSIAAKKLRGQSSQIVGVIVSRITNPFFTSLVDAIEQEAVKKGYRLIFFQSRSDKSEELRFLDMLKNGQVDGIIMCSVENDIALIEPYRQFGVIILCNEVFKGSKLPNVALDQTQGAYLGTKYLIEQGHQTIAYCTGGDYEGGNHGQARNKGFQKAMSESNLSVDNNLIFRQVHTVADGRKVAKQLMDLTHLPTAVFTSGDEIASGMIAQFLEAGVKVPEDIAVLGYDNQPFAALVAKPLTTVNQPVQALGRETFRCFIAAINAKPYKMNSEDLTLTLVKRESA</sequence>
<keyword evidence="1" id="KW-0805">Transcription regulation</keyword>
<evidence type="ECO:0000256" key="1">
    <source>
        <dbReference type="ARBA" id="ARBA00023015"/>
    </source>
</evidence>
<dbReference type="GO" id="GO:0003700">
    <property type="term" value="F:DNA-binding transcription factor activity"/>
    <property type="evidence" value="ECO:0007669"/>
    <property type="project" value="TreeGrafter"/>
</dbReference>
<dbReference type="InterPro" id="IPR010982">
    <property type="entry name" value="Lambda_DNA-bd_dom_sf"/>
</dbReference>
<protein>
    <recommendedName>
        <fullName evidence="4">HTH lacI-type domain-containing protein</fullName>
    </recommendedName>
</protein>
<dbReference type="STRING" id="1348632.GCA_001591745_01403"/>
<dbReference type="PROSITE" id="PS50932">
    <property type="entry name" value="HTH_LACI_2"/>
    <property type="match status" value="1"/>
</dbReference>
<dbReference type="Proteomes" id="UP000242246">
    <property type="component" value="Unassembled WGS sequence"/>
</dbReference>
<gene>
    <name evidence="5" type="ORF">RU87_GL000281</name>
</gene>
<dbReference type="InterPro" id="IPR046335">
    <property type="entry name" value="LacI/GalR-like_sensor"/>
</dbReference>
<dbReference type="Pfam" id="PF00356">
    <property type="entry name" value="LacI"/>
    <property type="match status" value="1"/>
</dbReference>
<dbReference type="Pfam" id="PF13377">
    <property type="entry name" value="Peripla_BP_3"/>
    <property type="match status" value="1"/>
</dbReference>
<feature type="domain" description="HTH lacI-type" evidence="4">
    <location>
        <begin position="2"/>
        <end position="56"/>
    </location>
</feature>
<keyword evidence="2" id="KW-0238">DNA-binding</keyword>
<name>A0A2A5RXZ5_9LACT</name>
<accession>A0A2A5RXZ5</accession>
<dbReference type="SUPFAM" id="SSF53822">
    <property type="entry name" value="Periplasmic binding protein-like I"/>
    <property type="match status" value="1"/>
</dbReference>
<dbReference type="PANTHER" id="PTHR30146:SF136">
    <property type="entry name" value="NTD BIOSYNTHESIS OPERON REGULATOR NTDR"/>
    <property type="match status" value="1"/>
</dbReference>
<evidence type="ECO:0000313" key="5">
    <source>
        <dbReference type="EMBL" id="PCS06085.1"/>
    </source>
</evidence>
<keyword evidence="3" id="KW-0804">Transcription</keyword>
<dbReference type="PANTHER" id="PTHR30146">
    <property type="entry name" value="LACI-RELATED TRANSCRIPTIONAL REPRESSOR"/>
    <property type="match status" value="1"/>
</dbReference>
<dbReference type="Gene3D" id="1.10.260.40">
    <property type="entry name" value="lambda repressor-like DNA-binding domains"/>
    <property type="match status" value="1"/>
</dbReference>
<keyword evidence="6" id="KW-1185">Reference proteome</keyword>
<dbReference type="Gene3D" id="3.40.50.2300">
    <property type="match status" value="2"/>
</dbReference>
<dbReference type="SUPFAM" id="SSF47413">
    <property type="entry name" value="lambda repressor-like DNA-binding domains"/>
    <property type="match status" value="1"/>
</dbReference>
<dbReference type="InterPro" id="IPR028082">
    <property type="entry name" value="Peripla_BP_I"/>
</dbReference>
<dbReference type="OrthoDB" id="9775106at2"/>
<dbReference type="EMBL" id="JXJX01000010">
    <property type="protein sequence ID" value="PCS06085.1"/>
    <property type="molecule type" value="Genomic_DNA"/>
</dbReference>
<dbReference type="AlphaFoldDB" id="A0A2A5RXZ5"/>
<dbReference type="InterPro" id="IPR000843">
    <property type="entry name" value="HTH_LacI"/>
</dbReference>
<organism evidence="5 6">
    <name type="scientific">Pseudolactococcus plantarum</name>
    <dbReference type="NCBI Taxonomy" id="1365"/>
    <lineage>
        <taxon>Bacteria</taxon>
        <taxon>Bacillati</taxon>
        <taxon>Bacillota</taxon>
        <taxon>Bacilli</taxon>
        <taxon>Lactobacillales</taxon>
        <taxon>Streptococcaceae</taxon>
        <taxon>Pseudolactococcus</taxon>
    </lineage>
</organism>
<comment type="caution">
    <text evidence="5">The sequence shown here is derived from an EMBL/GenBank/DDBJ whole genome shotgun (WGS) entry which is preliminary data.</text>
</comment>
<evidence type="ECO:0000256" key="2">
    <source>
        <dbReference type="ARBA" id="ARBA00023125"/>
    </source>
</evidence>
<dbReference type="CDD" id="cd01392">
    <property type="entry name" value="HTH_LacI"/>
    <property type="match status" value="1"/>
</dbReference>